<keyword evidence="2" id="KW-1185">Reference proteome</keyword>
<reference evidence="1" key="1">
    <citation type="submission" date="2021-06" db="EMBL/GenBank/DDBJ databases">
        <authorList>
            <person name="Kallberg Y."/>
            <person name="Tangrot J."/>
            <person name="Rosling A."/>
        </authorList>
    </citation>
    <scope>NUCLEOTIDE SEQUENCE</scope>
    <source>
        <strain evidence="1">AZ414A</strain>
    </source>
</reference>
<accession>A0A9N9CWZ8</accession>
<dbReference type="OrthoDB" id="2403385at2759"/>
<protein>
    <submittedName>
        <fullName evidence="1">9458_t:CDS:1</fullName>
    </submittedName>
</protein>
<gene>
    <name evidence="1" type="ORF">DEBURN_LOCUS10152</name>
</gene>
<proteinExistence type="predicted"/>
<name>A0A9N9CWZ8_9GLOM</name>
<dbReference type="AlphaFoldDB" id="A0A9N9CWZ8"/>
<evidence type="ECO:0000313" key="2">
    <source>
        <dbReference type="Proteomes" id="UP000789706"/>
    </source>
</evidence>
<evidence type="ECO:0000313" key="1">
    <source>
        <dbReference type="EMBL" id="CAG8615511.1"/>
    </source>
</evidence>
<organism evidence="1 2">
    <name type="scientific">Diversispora eburnea</name>
    <dbReference type="NCBI Taxonomy" id="1213867"/>
    <lineage>
        <taxon>Eukaryota</taxon>
        <taxon>Fungi</taxon>
        <taxon>Fungi incertae sedis</taxon>
        <taxon>Mucoromycota</taxon>
        <taxon>Glomeromycotina</taxon>
        <taxon>Glomeromycetes</taxon>
        <taxon>Diversisporales</taxon>
        <taxon>Diversisporaceae</taxon>
        <taxon>Diversispora</taxon>
    </lineage>
</organism>
<comment type="caution">
    <text evidence="1">The sequence shown here is derived from an EMBL/GenBank/DDBJ whole genome shotgun (WGS) entry which is preliminary data.</text>
</comment>
<dbReference type="EMBL" id="CAJVPK010002616">
    <property type="protein sequence ID" value="CAG8615511.1"/>
    <property type="molecule type" value="Genomic_DNA"/>
</dbReference>
<dbReference type="Proteomes" id="UP000789706">
    <property type="component" value="Unassembled WGS sequence"/>
</dbReference>
<sequence>MAGFFAETPLESWSLDSLSEWCALNVTCDKKKLLDYMKKAIQEMSNNPVSENAKLKADFMYTKLEASISFHLSWKLAKNKSDYFKFLQDLWKIKDEETFRLAQIKSYETIQLAEIKSKNLQEHTSTVVDFHRNIAIDLTTINNRKRKEIPAYEDEELTPSEDDNKVSKITKIDHHFVHAVTPSPLDKNEHDTDFEAEQDPSLNLAIGRLAEIKSGIGRYRIIFLPEDNVHNPIKRLFNDEEWSIMESNWEKIDENVKLLLEKYDKCIKDATIKCYVDLNKVESIICKSPFEDQHLYLFERDYHLRWVQSVYNAFILCLQTPFSPLGDPDTSEYAYRSRVINYIWEGLFFDVNAIAIMKTGEVENVDRKKQLDLSRNLDQRKSSLGTWYHDAVLVMKVGSKLVQIVFGEVIGNAFKRDDKKYNDDKEKMIKAMQLALFNLRKSLPEKAPGLEDLETFGLLVYRKEFLLYSMHWVDGIYLVDQFNGFTIPDTSLDLENLSNIIQIMIKFKVISPTIDDDAEGIDQSSVCEAGYSVSNTISTKMKNSNDTPAFNISDNTSNSDVAPERIENSSNITSDSYIFQEKDSRPSTPLIPIENGNTSEEKAIDEFLDSKHRETVSKEIIQSIKEKKLRDQEKIITSRVL</sequence>